<evidence type="ECO:0000313" key="3">
    <source>
        <dbReference type="Proteomes" id="UP000003465"/>
    </source>
</evidence>
<protein>
    <submittedName>
        <fullName evidence="2">TonB-dependent outer membrane heme receptor</fullName>
    </submittedName>
</protein>
<feature type="non-terminal residue" evidence="2">
    <location>
        <position position="33"/>
    </location>
</feature>
<feature type="non-terminal residue" evidence="2">
    <location>
        <position position="1"/>
    </location>
</feature>
<accession>A0A656GP59</accession>
<keyword evidence="2" id="KW-0675">Receptor</keyword>
<feature type="region of interest" description="Disordered" evidence="1">
    <location>
        <begin position="1"/>
        <end position="23"/>
    </location>
</feature>
<sequence length="33" mass="3459">SQSSVAYVQGRNNDTGEPINSVNPLTGVILTKV</sequence>
<organism evidence="2 3">
    <name type="scientific">Pseudomonas amygdali pv. mori str. 301020</name>
    <dbReference type="NCBI Taxonomy" id="629261"/>
    <lineage>
        <taxon>Bacteria</taxon>
        <taxon>Pseudomonadati</taxon>
        <taxon>Pseudomonadota</taxon>
        <taxon>Gammaproteobacteria</taxon>
        <taxon>Pseudomonadales</taxon>
        <taxon>Pseudomonadaceae</taxon>
        <taxon>Pseudomonas</taxon>
        <taxon>Pseudomonas amygdali</taxon>
    </lineage>
</organism>
<proteinExistence type="predicted"/>
<name>A0A656GP59_PSEA0</name>
<evidence type="ECO:0000256" key="1">
    <source>
        <dbReference type="SAM" id="MobiDB-lite"/>
    </source>
</evidence>
<evidence type="ECO:0000313" key="2">
    <source>
        <dbReference type="EMBL" id="EGH27040.1"/>
    </source>
</evidence>
<comment type="caution">
    <text evidence="2">The sequence shown here is derived from an EMBL/GenBank/DDBJ whole genome shotgun (WGS) entry which is preliminary data.</text>
</comment>
<dbReference type="AlphaFoldDB" id="A0A656GP59"/>
<dbReference type="Proteomes" id="UP000003465">
    <property type="component" value="Unassembled WGS sequence"/>
</dbReference>
<reference evidence="2 3" key="1">
    <citation type="journal article" date="2011" name="PLoS Pathog.">
        <title>Dynamic evolution of pathogenicity revealed by sequencing and comparative genomics of 19 Pseudomonas syringae isolates.</title>
        <authorList>
            <person name="Baltrus D.A."/>
            <person name="Nishimura M.T."/>
            <person name="Romanchuk A."/>
            <person name="Chang J.H."/>
            <person name="Mukhtar M.S."/>
            <person name="Cherkis K."/>
            <person name="Roach J."/>
            <person name="Grant S.R."/>
            <person name="Jones C.D."/>
            <person name="Dangl J.L."/>
        </authorList>
    </citation>
    <scope>NUCLEOTIDE SEQUENCE [LARGE SCALE GENOMIC DNA]</scope>
    <source>
        <strain evidence="2 3">301020</strain>
    </source>
</reference>
<dbReference type="EMBL" id="AEAG01003239">
    <property type="protein sequence ID" value="EGH27040.1"/>
    <property type="molecule type" value="Genomic_DNA"/>
</dbReference>
<gene>
    <name evidence="2" type="ORF">PSYMO_38353</name>
</gene>